<evidence type="ECO:0000259" key="1">
    <source>
        <dbReference type="Pfam" id="PF01370"/>
    </source>
</evidence>
<proteinExistence type="predicted"/>
<dbReference type="InterPro" id="IPR001509">
    <property type="entry name" value="Epimerase_deHydtase"/>
</dbReference>
<dbReference type="STRING" id="675864.SAMN04489747_0067"/>
<organism evidence="2 3">
    <name type="scientific">Auraticoccus monumenti</name>
    <dbReference type="NCBI Taxonomy" id="675864"/>
    <lineage>
        <taxon>Bacteria</taxon>
        <taxon>Bacillati</taxon>
        <taxon>Actinomycetota</taxon>
        <taxon>Actinomycetes</taxon>
        <taxon>Propionibacteriales</taxon>
        <taxon>Propionibacteriaceae</taxon>
        <taxon>Auraticoccus</taxon>
    </lineage>
</organism>
<gene>
    <name evidence="2" type="ORF">SAMN04489747_0067</name>
</gene>
<reference evidence="2 3" key="1">
    <citation type="submission" date="2016-10" db="EMBL/GenBank/DDBJ databases">
        <authorList>
            <person name="de Groot N.N."/>
        </authorList>
    </citation>
    <scope>NUCLEOTIDE SEQUENCE [LARGE SCALE GENOMIC DNA]</scope>
    <source>
        <strain evidence="2 3">MON 2.2</strain>
    </source>
</reference>
<keyword evidence="3" id="KW-1185">Reference proteome</keyword>
<dbReference type="Proteomes" id="UP000198546">
    <property type="component" value="Chromosome i"/>
</dbReference>
<evidence type="ECO:0000313" key="3">
    <source>
        <dbReference type="Proteomes" id="UP000198546"/>
    </source>
</evidence>
<dbReference type="RefSeq" id="WP_090589537.1">
    <property type="nucleotide sequence ID" value="NZ_LT629688.1"/>
</dbReference>
<dbReference type="EMBL" id="LT629688">
    <property type="protein sequence ID" value="SDD05831.1"/>
    <property type="molecule type" value="Genomic_DNA"/>
</dbReference>
<accession>A0A1G6RN24</accession>
<protein>
    <submittedName>
        <fullName evidence="2">UDP-glucose 4-epimerase</fullName>
    </submittedName>
</protein>
<dbReference type="PANTHER" id="PTHR43245">
    <property type="entry name" value="BIFUNCTIONAL POLYMYXIN RESISTANCE PROTEIN ARNA"/>
    <property type="match status" value="1"/>
</dbReference>
<dbReference type="Gene3D" id="3.40.50.720">
    <property type="entry name" value="NAD(P)-binding Rossmann-like Domain"/>
    <property type="match status" value="1"/>
</dbReference>
<feature type="domain" description="NAD-dependent epimerase/dehydratase" evidence="1">
    <location>
        <begin position="5"/>
        <end position="232"/>
    </location>
</feature>
<dbReference type="OrthoDB" id="3205647at2"/>
<dbReference type="PANTHER" id="PTHR43245:SF52">
    <property type="entry name" value="NAD-DEPENDENT EPIMERASE_DEHYDRATASE"/>
    <property type="match status" value="1"/>
</dbReference>
<dbReference type="Pfam" id="PF01370">
    <property type="entry name" value="Epimerase"/>
    <property type="match status" value="1"/>
</dbReference>
<name>A0A1G6RN24_9ACTN</name>
<dbReference type="SUPFAM" id="SSF51735">
    <property type="entry name" value="NAD(P)-binding Rossmann-fold domains"/>
    <property type="match status" value="1"/>
</dbReference>
<dbReference type="AlphaFoldDB" id="A0A1G6RN24"/>
<dbReference type="InterPro" id="IPR036291">
    <property type="entry name" value="NAD(P)-bd_dom_sf"/>
</dbReference>
<evidence type="ECO:0000313" key="2">
    <source>
        <dbReference type="EMBL" id="SDD05831.1"/>
    </source>
</evidence>
<dbReference type="InterPro" id="IPR050177">
    <property type="entry name" value="Lipid_A_modif_metabolic_enz"/>
</dbReference>
<sequence length="331" mass="35837">MTRVVLVTGVSDDFAARCARALAALEDTTVVGVDLVPPRRPLEGVTFVRADVRSPVMASLIAGRDVDTVVHLAHVAADRRRVSMKELNVIGTMQLLAACQRAPGFRRLVLPSTVLVYGSSYRDPAVLTEEHSLRAGSRTSFAQDCIEIESYARALAQRRDDVDVTILRNAELMGAGVRSDLTRYLTGRVVPRVGGFDARLQFLHPADGARAVTTAVQRPVDPGNRVSVYNVAAPDVLVLSQLLGWLGRPALPLPRTVAVALQRTAGRTGLAMPGDLDGVTWGRVVSVRRASEELGFEAHWTSRHAAEEFVALTRPGVLRRVLGEIGEEDRG</sequence>